<evidence type="ECO:0000313" key="1">
    <source>
        <dbReference type="EMBL" id="KAI7988398.1"/>
    </source>
</evidence>
<protein>
    <submittedName>
        <fullName evidence="1">E3 ubiquitin ligase PQT3-like</fullName>
    </submittedName>
</protein>
<sequence length="621" mass="68606">MSVRFKFRSSVNFDSVDIEGRSSISVGDLRSKIVLHKHLNICQDFDLVFSDALTGHEFHDENFQIPSGSSVIIKRVPAGSVPSAMAPINSVENLGAKDSNPVNPIGYFPLNAEMDNFDDFGVDLCPIPEAALSDSDLEFDKNYCISNEKPKNALARVGCQVFEASDLSEAIPRGPNHNVTERNTSQTKVELNGEEPMKLEKMLANCPAVQNDDFPSELKCSLCNTFFKEAVMIPCCQHSFCEKCIRAVLQGKAKCPKCYSSKCKVEDLLPNLSLRQAIEHFLESQILMSDADNALHKYAPDGESGIQAKDFSCAVTILQREPNMPLSPSATEKGSNQIMTESVYESRIKKNVSLGGSGSHTSNLGSSKALKSAPLSHKLKQTDGERVGYAHHEVFRSGDDLEACPDFQGESQPHNFPQSHVHEEVDFTINKKRGLWVNIGGGDRNFMATARHKKGDRTCYMCGSPDHFIRDCPAASSPYPMLQTRNSMFPGAMSGYASPFWNSNPLPPIRPFTNMYGNSGMMPFNSGMVPSPPFAVPPYMPSMYGGLPVPSGFMRMGGMLAPQVQTGSECPLTHSENMQLQDCENRWKLSNENLGRQQSYGDEDDSYNKQYHCNVPERSRV</sequence>
<proteinExistence type="predicted"/>
<dbReference type="EMBL" id="CM045771">
    <property type="protein sequence ID" value="KAI7988398.1"/>
    <property type="molecule type" value="Genomic_DNA"/>
</dbReference>
<name>A0ACC0FIK9_9ERIC</name>
<reference evidence="1 2" key="1">
    <citation type="journal article" date="2022" name="Plant J.">
        <title>Chromosome-level genome of Camellia lanceoleosa provides a valuable resource for understanding genome evolution and self-incompatibility.</title>
        <authorList>
            <person name="Gong W."/>
            <person name="Xiao S."/>
            <person name="Wang L."/>
            <person name="Liao Z."/>
            <person name="Chang Y."/>
            <person name="Mo W."/>
            <person name="Hu G."/>
            <person name="Li W."/>
            <person name="Zhao G."/>
            <person name="Zhu H."/>
            <person name="Hu X."/>
            <person name="Ji K."/>
            <person name="Xiang X."/>
            <person name="Song Q."/>
            <person name="Yuan D."/>
            <person name="Jin S."/>
            <person name="Zhang L."/>
        </authorList>
    </citation>
    <scope>NUCLEOTIDE SEQUENCE [LARGE SCALE GENOMIC DNA]</scope>
    <source>
        <strain evidence="1">SQ_2022a</strain>
    </source>
</reference>
<keyword evidence="2" id="KW-1185">Reference proteome</keyword>
<dbReference type="Proteomes" id="UP001060215">
    <property type="component" value="Chromosome 14"/>
</dbReference>
<organism evidence="1 2">
    <name type="scientific">Camellia lanceoleosa</name>
    <dbReference type="NCBI Taxonomy" id="1840588"/>
    <lineage>
        <taxon>Eukaryota</taxon>
        <taxon>Viridiplantae</taxon>
        <taxon>Streptophyta</taxon>
        <taxon>Embryophyta</taxon>
        <taxon>Tracheophyta</taxon>
        <taxon>Spermatophyta</taxon>
        <taxon>Magnoliopsida</taxon>
        <taxon>eudicotyledons</taxon>
        <taxon>Gunneridae</taxon>
        <taxon>Pentapetalae</taxon>
        <taxon>asterids</taxon>
        <taxon>Ericales</taxon>
        <taxon>Theaceae</taxon>
        <taxon>Camellia</taxon>
    </lineage>
</organism>
<accession>A0ACC0FIK9</accession>
<gene>
    <name evidence="1" type="ORF">LOK49_LG13G02961</name>
</gene>
<evidence type="ECO:0000313" key="2">
    <source>
        <dbReference type="Proteomes" id="UP001060215"/>
    </source>
</evidence>
<comment type="caution">
    <text evidence="1">The sequence shown here is derived from an EMBL/GenBank/DDBJ whole genome shotgun (WGS) entry which is preliminary data.</text>
</comment>